<evidence type="ECO:0008006" key="4">
    <source>
        <dbReference type="Google" id="ProtNLM"/>
    </source>
</evidence>
<proteinExistence type="predicted"/>
<sequence length="317" mass="36162">MKKFFKILMKILLVVVLVLSIGIAVFLFILSKNQNAPQKYWEKISTEGVIENKYNHLGEYEVVKKTYDAPQDERDNNTNHFVVWYPEKEGKYPLVVMINGSGTPCSKYEAVFEHFASWGYVIVGNDYGTNWDGKHASETLDFALNTEEIVKWIDTDKIAVGGHSQGGIGTFNAITEYENGNRYKAAFALSPTNNDLALQLQWGFQLGTEEQYAFRLEEIEIPMMIIAGTGPFDSDTVTPLAELQEQYAFLRGDKAAFRRADDVDHGNILYEANGYVIAWLDLYLKDQEDNENAFFGDHAEIRNNTRYQDFYSQKGTE</sequence>
<dbReference type="GeneID" id="83015738"/>
<evidence type="ECO:0000256" key="1">
    <source>
        <dbReference type="SAM" id="Phobius"/>
    </source>
</evidence>
<comment type="caution">
    <text evidence="2">The sequence shown here is derived from an EMBL/GenBank/DDBJ whole genome shotgun (WGS) entry which is preliminary data.</text>
</comment>
<dbReference type="PANTHER" id="PTHR33428">
    <property type="entry name" value="CHLOROPHYLLASE-2, CHLOROPLASTIC"/>
    <property type="match status" value="1"/>
</dbReference>
<dbReference type="SUPFAM" id="SSF53474">
    <property type="entry name" value="alpha/beta-Hydrolases"/>
    <property type="match status" value="1"/>
</dbReference>
<dbReference type="PANTHER" id="PTHR33428:SF14">
    <property type="entry name" value="CARBOXYLESTERASE TYPE B DOMAIN-CONTAINING PROTEIN"/>
    <property type="match status" value="1"/>
</dbReference>
<dbReference type="Pfam" id="PF07224">
    <property type="entry name" value="Chlorophyllase"/>
    <property type="match status" value="1"/>
</dbReference>
<keyword evidence="1" id="KW-0812">Transmembrane</keyword>
<dbReference type="InterPro" id="IPR017395">
    <property type="entry name" value="Chlorophyllase-like"/>
</dbReference>
<organism evidence="2 3">
    <name type="scientific">Holdemania filiformis</name>
    <dbReference type="NCBI Taxonomy" id="61171"/>
    <lineage>
        <taxon>Bacteria</taxon>
        <taxon>Bacillati</taxon>
        <taxon>Bacillota</taxon>
        <taxon>Erysipelotrichia</taxon>
        <taxon>Erysipelotrichales</taxon>
        <taxon>Erysipelotrichaceae</taxon>
        <taxon>Holdemania</taxon>
    </lineage>
</organism>
<keyword evidence="1" id="KW-1133">Transmembrane helix</keyword>
<gene>
    <name evidence="2" type="ORF">DWY25_10030</name>
</gene>
<accession>A0A412FZG9</accession>
<dbReference type="AlphaFoldDB" id="A0A412FZG9"/>
<keyword evidence="3" id="KW-1185">Reference proteome</keyword>
<dbReference type="RefSeq" id="WP_117895121.1">
    <property type="nucleotide sequence ID" value="NZ_CABJCV010000011.1"/>
</dbReference>
<evidence type="ECO:0000313" key="3">
    <source>
        <dbReference type="Proteomes" id="UP000284178"/>
    </source>
</evidence>
<keyword evidence="1" id="KW-0472">Membrane</keyword>
<protein>
    <recommendedName>
        <fullName evidence="4">Alpha/beta hydrolase</fullName>
    </recommendedName>
</protein>
<reference evidence="2 3" key="1">
    <citation type="submission" date="2018-08" db="EMBL/GenBank/DDBJ databases">
        <title>A genome reference for cultivated species of the human gut microbiota.</title>
        <authorList>
            <person name="Zou Y."/>
            <person name="Xue W."/>
            <person name="Luo G."/>
        </authorList>
    </citation>
    <scope>NUCLEOTIDE SEQUENCE [LARGE SCALE GENOMIC DNA]</scope>
    <source>
        <strain evidence="2 3">AF24-29</strain>
    </source>
</reference>
<name>A0A412FZG9_9FIRM</name>
<feature type="transmembrane region" description="Helical" evidence="1">
    <location>
        <begin position="7"/>
        <end position="30"/>
    </location>
</feature>
<dbReference type="EMBL" id="QRUP01000011">
    <property type="protein sequence ID" value="RGR73556.1"/>
    <property type="molecule type" value="Genomic_DNA"/>
</dbReference>
<dbReference type="InterPro" id="IPR029058">
    <property type="entry name" value="AB_hydrolase_fold"/>
</dbReference>
<evidence type="ECO:0000313" key="2">
    <source>
        <dbReference type="EMBL" id="RGR73556.1"/>
    </source>
</evidence>
<dbReference type="Gene3D" id="3.40.50.1820">
    <property type="entry name" value="alpha/beta hydrolase"/>
    <property type="match status" value="1"/>
</dbReference>
<dbReference type="Proteomes" id="UP000284178">
    <property type="component" value="Unassembled WGS sequence"/>
</dbReference>